<dbReference type="AlphaFoldDB" id="A0A5C6M8D2"/>
<evidence type="ECO:0000313" key="1">
    <source>
        <dbReference type="EMBL" id="TWW10315.1"/>
    </source>
</evidence>
<dbReference type="EMBL" id="SRHE01000097">
    <property type="protein sequence ID" value="TWW10315.1"/>
    <property type="molecule type" value="Genomic_DNA"/>
</dbReference>
<reference evidence="1 2" key="1">
    <citation type="submission" date="2019-08" db="EMBL/GenBank/DDBJ databases">
        <title>100 year-old enigma solved: identification of Planctomyces bekefii, the type genus and species of the phylum Planctomycetes.</title>
        <authorList>
            <person name="Svetlana D.N."/>
            <person name="Overmann J."/>
        </authorList>
    </citation>
    <scope>NUCLEOTIDE SEQUENCE [LARGE SCALE GENOMIC DNA]</scope>
    <source>
        <strain evidence="1">Phe10_nw2017</strain>
    </source>
</reference>
<gene>
    <name evidence="1" type="ORF">E3A20_07000</name>
</gene>
<proteinExistence type="predicted"/>
<keyword evidence="2" id="KW-1185">Reference proteome</keyword>
<name>A0A5C6M8D2_9PLAN</name>
<dbReference type="Proteomes" id="UP000321083">
    <property type="component" value="Unassembled WGS sequence"/>
</dbReference>
<evidence type="ECO:0000313" key="2">
    <source>
        <dbReference type="Proteomes" id="UP000321083"/>
    </source>
</evidence>
<sequence>MVGIQFQKTVEVERVNPTIEDVMRAAGGDPEQFTYIKAPDGTL</sequence>
<reference evidence="1 2" key="2">
    <citation type="submission" date="2019-08" db="EMBL/GenBank/DDBJ databases">
        <authorList>
            <person name="Henke P."/>
        </authorList>
    </citation>
    <scope>NUCLEOTIDE SEQUENCE [LARGE SCALE GENOMIC DNA]</scope>
    <source>
        <strain evidence="1">Phe10_nw2017</strain>
    </source>
</reference>
<protein>
    <submittedName>
        <fullName evidence="1">Uncharacterized protein</fullName>
    </submittedName>
</protein>
<comment type="caution">
    <text evidence="1">The sequence shown here is derived from an EMBL/GenBank/DDBJ whole genome shotgun (WGS) entry which is preliminary data.</text>
</comment>
<organism evidence="1 2">
    <name type="scientific">Planctomyces bekefii</name>
    <dbReference type="NCBI Taxonomy" id="1653850"/>
    <lineage>
        <taxon>Bacteria</taxon>
        <taxon>Pseudomonadati</taxon>
        <taxon>Planctomycetota</taxon>
        <taxon>Planctomycetia</taxon>
        <taxon>Planctomycetales</taxon>
        <taxon>Planctomycetaceae</taxon>
        <taxon>Planctomyces</taxon>
    </lineage>
</organism>
<accession>A0A5C6M8D2</accession>